<keyword evidence="1" id="KW-0378">Hydrolase</keyword>
<dbReference type="AlphaFoldDB" id="A0A508AS08"/>
<dbReference type="Proteomes" id="UP000318212">
    <property type="component" value="Unassembled WGS sequence"/>
</dbReference>
<reference evidence="1 2" key="1">
    <citation type="submission" date="2019-06" db="EMBL/GenBank/DDBJ databases">
        <title>Lysobacter alkalisoli sp. nov. isolated from saline soil.</title>
        <authorList>
            <person name="Sun J.-Q."/>
            <person name="Xu L."/>
        </authorList>
    </citation>
    <scope>NUCLEOTIDE SEQUENCE [LARGE SCALE GENOMIC DNA]</scope>
    <source>
        <strain evidence="1 2">JCM 31130</strain>
    </source>
</reference>
<dbReference type="CDD" id="cd00741">
    <property type="entry name" value="Lipase"/>
    <property type="match status" value="1"/>
</dbReference>
<proteinExistence type="predicted"/>
<protein>
    <submittedName>
        <fullName evidence="1">Alpha/beta hydrolase</fullName>
    </submittedName>
</protein>
<evidence type="ECO:0000313" key="2">
    <source>
        <dbReference type="Proteomes" id="UP000318212"/>
    </source>
</evidence>
<evidence type="ECO:0000313" key="1">
    <source>
        <dbReference type="EMBL" id="TQD51254.1"/>
    </source>
</evidence>
<keyword evidence="2" id="KW-1185">Reference proteome</keyword>
<name>A0A508AS08_9GAMM</name>
<dbReference type="InterPro" id="IPR029058">
    <property type="entry name" value="AB_hydrolase_fold"/>
</dbReference>
<dbReference type="GO" id="GO:0016787">
    <property type="term" value="F:hydrolase activity"/>
    <property type="evidence" value="ECO:0007669"/>
    <property type="project" value="UniProtKB-KW"/>
</dbReference>
<dbReference type="Gene3D" id="3.40.50.1820">
    <property type="entry name" value="alpha/beta hydrolase"/>
    <property type="match status" value="1"/>
</dbReference>
<dbReference type="PANTHER" id="PTHR37946">
    <property type="entry name" value="SLL1969 PROTEIN"/>
    <property type="match status" value="1"/>
</dbReference>
<dbReference type="SUPFAM" id="SSF53474">
    <property type="entry name" value="alpha/beta-Hydrolases"/>
    <property type="match status" value="1"/>
</dbReference>
<dbReference type="PANTHER" id="PTHR37946:SF1">
    <property type="entry name" value="SLL1969 PROTEIN"/>
    <property type="match status" value="1"/>
</dbReference>
<gene>
    <name evidence="1" type="ORF">FKV25_01770</name>
</gene>
<dbReference type="OrthoDB" id="556502at2"/>
<accession>A0A508AS08</accession>
<sequence length="193" mass="20363">MRGISMRWHAARLAAAGFHPELFDYASVTVDPERAIPRLLQALSRSPCHVVGHSLGGVLALSTLRRHPGLPVSRVVCLGSPLCGSAVARDAGGGPWRRMTVGRSAPVLQRGCPEMPEGIEVGMVAGDRPLGLGQLFGRVEGPHDGTVALAETRPPGLRDHVVVPASHSGLLFSVAAARQVLNFLQTGRFLHAA</sequence>
<comment type="caution">
    <text evidence="1">The sequence shown here is derived from an EMBL/GenBank/DDBJ whole genome shotgun (WGS) entry which is preliminary data.</text>
</comment>
<organism evidence="1 2">
    <name type="scientific">Marilutibacter aestuarii</name>
    <dbReference type="NCBI Taxonomy" id="1706195"/>
    <lineage>
        <taxon>Bacteria</taxon>
        <taxon>Pseudomonadati</taxon>
        <taxon>Pseudomonadota</taxon>
        <taxon>Gammaproteobacteria</taxon>
        <taxon>Lysobacterales</taxon>
        <taxon>Lysobacteraceae</taxon>
        <taxon>Marilutibacter</taxon>
    </lineage>
</organism>
<dbReference type="EMBL" id="VICE01000014">
    <property type="protein sequence ID" value="TQD51254.1"/>
    <property type="molecule type" value="Genomic_DNA"/>
</dbReference>